<dbReference type="AlphaFoldDB" id="A0A2U3LRD9"/>
<dbReference type="Pfam" id="PF19652">
    <property type="entry name" value="DUF6155"/>
    <property type="match status" value="1"/>
</dbReference>
<dbReference type="EMBL" id="OMOF01000728">
    <property type="protein sequence ID" value="SPF54460.1"/>
    <property type="molecule type" value="Genomic_DNA"/>
</dbReference>
<gene>
    <name evidence="1" type="ORF">SBF1_7540001</name>
</gene>
<dbReference type="OrthoDB" id="2647637at2"/>
<organism evidence="1 2">
    <name type="scientific">Candidatus Desulfosporosinus infrequens</name>
    <dbReference type="NCBI Taxonomy" id="2043169"/>
    <lineage>
        <taxon>Bacteria</taxon>
        <taxon>Bacillati</taxon>
        <taxon>Bacillota</taxon>
        <taxon>Clostridia</taxon>
        <taxon>Eubacteriales</taxon>
        <taxon>Desulfitobacteriaceae</taxon>
        <taxon>Desulfosporosinus</taxon>
    </lineage>
</organism>
<dbReference type="Proteomes" id="UP000238916">
    <property type="component" value="Unassembled WGS sequence"/>
</dbReference>
<reference evidence="2" key="1">
    <citation type="submission" date="2018-02" db="EMBL/GenBank/DDBJ databases">
        <authorList>
            <person name="Hausmann B."/>
        </authorList>
    </citation>
    <scope>NUCLEOTIDE SEQUENCE [LARGE SCALE GENOMIC DNA]</scope>
    <source>
        <strain evidence="2">Peat soil MAG SbF1</strain>
    </source>
</reference>
<evidence type="ECO:0000313" key="1">
    <source>
        <dbReference type="EMBL" id="SPF54460.1"/>
    </source>
</evidence>
<sequence length="192" mass="22448">MSKTLLTITELKQRLKELSQEELLGLLVETAKSNKDAQAFVSVKLQGEQILPELVEEYKAKIRNEFDPPKGLPKMRIAIIKQAISDMSKIAKGTVWSFELMVYFAETAVQYIHEEGDIFENMGDYFTDSYDKIIQMLNKEKKMNLYDKYKDRLKAIMETKNCDCWGIHDSLQGSYLDLKWLEDDEDWNEEEI</sequence>
<proteinExistence type="predicted"/>
<accession>A0A2U3LRD9</accession>
<protein>
    <submittedName>
        <fullName evidence="1">Uncharacterized protein</fullName>
    </submittedName>
</protein>
<evidence type="ECO:0000313" key="2">
    <source>
        <dbReference type="Proteomes" id="UP000238916"/>
    </source>
</evidence>
<name>A0A2U3LRD9_9FIRM</name>
<dbReference type="InterPro" id="IPR046153">
    <property type="entry name" value="DUF6155"/>
</dbReference>